<keyword evidence="4 8" id="KW-0418">Kinase</keyword>
<comment type="catalytic activity">
    <reaction evidence="7 8">
        <text>CMP + ATP = CDP + ADP</text>
        <dbReference type="Rhea" id="RHEA:11600"/>
        <dbReference type="ChEBI" id="CHEBI:30616"/>
        <dbReference type="ChEBI" id="CHEBI:58069"/>
        <dbReference type="ChEBI" id="CHEBI:60377"/>
        <dbReference type="ChEBI" id="CHEBI:456216"/>
        <dbReference type="EC" id="2.7.4.25"/>
    </reaction>
</comment>
<evidence type="ECO:0000256" key="6">
    <source>
        <dbReference type="ARBA" id="ARBA00047615"/>
    </source>
</evidence>
<dbReference type="InterPro" id="IPR003136">
    <property type="entry name" value="Cytidylate_kin"/>
</dbReference>
<dbReference type="Proteomes" id="UP001059576">
    <property type="component" value="Chromosome"/>
</dbReference>
<dbReference type="EC" id="2.7.4.25" evidence="8"/>
<gene>
    <name evidence="8 10" type="primary">cmk</name>
    <name evidence="10" type="ORF">NPA09_01360</name>
</gene>
<evidence type="ECO:0000313" key="10">
    <source>
        <dbReference type="EMBL" id="UUD37204.1"/>
    </source>
</evidence>
<reference evidence="10" key="1">
    <citation type="submission" date="2022-07" db="EMBL/GenBank/DDBJ databases">
        <title>Complete genome of Mycoplasma equigenitalium type strain T37.</title>
        <authorList>
            <person name="Spergser J."/>
        </authorList>
    </citation>
    <scope>NUCLEOTIDE SEQUENCE</scope>
    <source>
        <strain evidence="10">T37</strain>
    </source>
</reference>
<dbReference type="EMBL" id="CP101808">
    <property type="protein sequence ID" value="UUD37204.1"/>
    <property type="molecule type" value="Genomic_DNA"/>
</dbReference>
<sequence length="223" mass="25644">MGKINIAIDGPSGVGKSTISKHISENLGYNFINSGSVYRAVALYLYLKKIDYKNQELVIQNLPNIKIELEKDRVFLNGKEVENQLREQHISQIASVSSSYPKVREFVVRLIQNIVKNKKGYIMDGRDTTFRLMPNAELKIFLWADASERAKRRLLQDKEMGFVSNYDEVLKNIIARDEQDMNREVDPLHQTKDAIKIDCTNLNKAQVIEVITELVRSKESENK</sequence>
<keyword evidence="2 8" id="KW-0808">Transferase</keyword>
<comment type="catalytic activity">
    <reaction evidence="6 8">
        <text>dCMP + ATP = dCDP + ADP</text>
        <dbReference type="Rhea" id="RHEA:25094"/>
        <dbReference type="ChEBI" id="CHEBI:30616"/>
        <dbReference type="ChEBI" id="CHEBI:57566"/>
        <dbReference type="ChEBI" id="CHEBI:58593"/>
        <dbReference type="ChEBI" id="CHEBI:456216"/>
        <dbReference type="EC" id="2.7.4.25"/>
    </reaction>
</comment>
<dbReference type="RefSeq" id="WP_129721999.1">
    <property type="nucleotide sequence ID" value="NZ_CP101808.1"/>
</dbReference>
<dbReference type="NCBIfam" id="TIGR00017">
    <property type="entry name" value="cmk"/>
    <property type="match status" value="1"/>
</dbReference>
<keyword evidence="3 8" id="KW-0547">Nucleotide-binding</keyword>
<feature type="binding site" evidence="8">
    <location>
        <begin position="10"/>
        <end position="18"/>
    </location>
    <ligand>
        <name>ATP</name>
        <dbReference type="ChEBI" id="CHEBI:30616"/>
    </ligand>
</feature>
<comment type="similarity">
    <text evidence="1 8">Belongs to the cytidylate kinase family. Type 1 subfamily.</text>
</comment>
<proteinExistence type="inferred from homology"/>
<evidence type="ECO:0000256" key="2">
    <source>
        <dbReference type="ARBA" id="ARBA00022679"/>
    </source>
</evidence>
<dbReference type="InterPro" id="IPR027417">
    <property type="entry name" value="P-loop_NTPase"/>
</dbReference>
<dbReference type="CDD" id="cd02020">
    <property type="entry name" value="CMPK"/>
    <property type="match status" value="1"/>
</dbReference>
<dbReference type="HAMAP" id="MF_00238">
    <property type="entry name" value="Cytidyl_kinase_type1"/>
    <property type="match status" value="1"/>
</dbReference>
<keyword evidence="5 8" id="KW-0067">ATP-binding</keyword>
<dbReference type="Gene3D" id="3.40.50.300">
    <property type="entry name" value="P-loop containing nucleotide triphosphate hydrolases"/>
    <property type="match status" value="1"/>
</dbReference>
<dbReference type="GO" id="GO:0016301">
    <property type="term" value="F:kinase activity"/>
    <property type="evidence" value="ECO:0007669"/>
    <property type="project" value="UniProtKB-KW"/>
</dbReference>
<feature type="domain" description="Cytidylate kinase" evidence="9">
    <location>
        <begin position="6"/>
        <end position="216"/>
    </location>
</feature>
<keyword evidence="11" id="KW-1185">Reference proteome</keyword>
<keyword evidence="8" id="KW-0963">Cytoplasm</keyword>
<name>A0ABY5J1V4_9BACT</name>
<evidence type="ECO:0000256" key="7">
    <source>
        <dbReference type="ARBA" id="ARBA00048478"/>
    </source>
</evidence>
<evidence type="ECO:0000256" key="1">
    <source>
        <dbReference type="ARBA" id="ARBA00009427"/>
    </source>
</evidence>
<protein>
    <recommendedName>
        <fullName evidence="8">Cytidylate kinase</fullName>
        <shortName evidence="8">CK</shortName>
        <ecNumber evidence="8">2.7.4.25</ecNumber>
    </recommendedName>
    <alternativeName>
        <fullName evidence="8">Cytidine monophosphate kinase</fullName>
        <shortName evidence="8">CMP kinase</shortName>
    </alternativeName>
</protein>
<dbReference type="Pfam" id="PF02224">
    <property type="entry name" value="Cytidylate_kin"/>
    <property type="match status" value="1"/>
</dbReference>
<evidence type="ECO:0000256" key="3">
    <source>
        <dbReference type="ARBA" id="ARBA00022741"/>
    </source>
</evidence>
<evidence type="ECO:0000259" key="9">
    <source>
        <dbReference type="Pfam" id="PF02224"/>
    </source>
</evidence>
<evidence type="ECO:0000313" key="11">
    <source>
        <dbReference type="Proteomes" id="UP001059576"/>
    </source>
</evidence>
<dbReference type="CDD" id="cd02019">
    <property type="entry name" value="NK"/>
    <property type="match status" value="1"/>
</dbReference>
<dbReference type="InterPro" id="IPR011994">
    <property type="entry name" value="Cytidylate_kinase_dom"/>
</dbReference>
<comment type="subcellular location">
    <subcellularLocation>
        <location evidence="8">Cytoplasm</location>
    </subcellularLocation>
</comment>
<accession>A0ABY5J1V4</accession>
<evidence type="ECO:0000256" key="8">
    <source>
        <dbReference type="HAMAP-Rule" id="MF_00238"/>
    </source>
</evidence>
<dbReference type="SUPFAM" id="SSF52540">
    <property type="entry name" value="P-loop containing nucleoside triphosphate hydrolases"/>
    <property type="match status" value="1"/>
</dbReference>
<evidence type="ECO:0000256" key="4">
    <source>
        <dbReference type="ARBA" id="ARBA00022777"/>
    </source>
</evidence>
<organism evidence="10 11">
    <name type="scientific">Mycoplasmopsis equigenitalium</name>
    <dbReference type="NCBI Taxonomy" id="114883"/>
    <lineage>
        <taxon>Bacteria</taxon>
        <taxon>Bacillati</taxon>
        <taxon>Mycoplasmatota</taxon>
        <taxon>Mycoplasmoidales</taxon>
        <taxon>Metamycoplasmataceae</taxon>
        <taxon>Mycoplasmopsis</taxon>
    </lineage>
</organism>
<evidence type="ECO:0000256" key="5">
    <source>
        <dbReference type="ARBA" id="ARBA00022840"/>
    </source>
</evidence>